<evidence type="ECO:0000313" key="7">
    <source>
        <dbReference type="EMBL" id="MUG31665.1"/>
    </source>
</evidence>
<evidence type="ECO:0000256" key="3">
    <source>
        <dbReference type="ARBA" id="ARBA00022840"/>
    </source>
</evidence>
<keyword evidence="5" id="KW-0963">Cytoplasm</keyword>
<evidence type="ECO:0000256" key="6">
    <source>
        <dbReference type="NCBIfam" id="TIGR00152"/>
    </source>
</evidence>
<comment type="function">
    <text evidence="5">Catalyzes the phosphorylation of the 3'-hydroxyl group of dephosphocoenzyme A to form coenzyme A.</text>
</comment>
<dbReference type="EC" id="2.7.1.24" evidence="5 6"/>
<dbReference type="EMBL" id="WFKQ01000001">
    <property type="protein sequence ID" value="MUG31665.1"/>
    <property type="molecule type" value="Genomic_DNA"/>
</dbReference>
<dbReference type="UniPathway" id="UPA00241">
    <property type="reaction ID" value="UER00356"/>
</dbReference>
<sequence>MTYASAATLDSYINDAQEEPVIDPPQKFETFYVSKPIIGLTGGIGSGKTAVSNWFATQGIDVVDADVVAHQIMHKGSPTLQALVEALGEWVVDAQGEMNRRAVREHVFANNKALLTLESITHPAIRQEIKNQLSQAQSAYVILSAPLLLESYEAGLVSLCDRVLVVDASEETQLKRASSRDTQSIDKIKAIMANQLTREARIEQADDVVCNNGDLDALYAQLLPLHHNYLNLKKM</sequence>
<accession>A0A844LYN0</accession>
<evidence type="ECO:0000256" key="4">
    <source>
        <dbReference type="ARBA" id="ARBA00022993"/>
    </source>
</evidence>
<keyword evidence="4 5" id="KW-0173">Coenzyme A biosynthesis</keyword>
<comment type="subcellular location">
    <subcellularLocation>
        <location evidence="5">Cytoplasm</location>
    </subcellularLocation>
</comment>
<keyword evidence="3 5" id="KW-0067">ATP-binding</keyword>
<dbReference type="PANTHER" id="PTHR10695:SF46">
    <property type="entry name" value="BIFUNCTIONAL COENZYME A SYNTHASE-RELATED"/>
    <property type="match status" value="1"/>
</dbReference>
<dbReference type="RefSeq" id="WP_083757352.1">
    <property type="nucleotide sequence ID" value="NZ_WFKQ01000001.1"/>
</dbReference>
<organism evidence="7 8">
    <name type="scientific">Psychrobacter sanguinis</name>
    <dbReference type="NCBI Taxonomy" id="861445"/>
    <lineage>
        <taxon>Bacteria</taxon>
        <taxon>Pseudomonadati</taxon>
        <taxon>Pseudomonadota</taxon>
        <taxon>Gammaproteobacteria</taxon>
        <taxon>Moraxellales</taxon>
        <taxon>Moraxellaceae</taxon>
        <taxon>Psychrobacter</taxon>
    </lineage>
</organism>
<keyword evidence="2 5" id="KW-0547">Nucleotide-binding</keyword>
<comment type="similarity">
    <text evidence="1 5">Belongs to the CoaE family.</text>
</comment>
<evidence type="ECO:0000256" key="1">
    <source>
        <dbReference type="ARBA" id="ARBA00009018"/>
    </source>
</evidence>
<keyword evidence="8" id="KW-1185">Reference proteome</keyword>
<keyword evidence="5 7" id="KW-0418">Kinase</keyword>
<dbReference type="PANTHER" id="PTHR10695">
    <property type="entry name" value="DEPHOSPHO-COA KINASE-RELATED"/>
    <property type="match status" value="1"/>
</dbReference>
<evidence type="ECO:0000256" key="5">
    <source>
        <dbReference type="HAMAP-Rule" id="MF_00376"/>
    </source>
</evidence>
<comment type="caution">
    <text evidence="7">The sequence shown here is derived from an EMBL/GenBank/DDBJ whole genome shotgun (WGS) entry which is preliminary data.</text>
</comment>
<dbReference type="InterPro" id="IPR027417">
    <property type="entry name" value="P-loop_NTPase"/>
</dbReference>
<dbReference type="GO" id="GO:0004140">
    <property type="term" value="F:dephospho-CoA kinase activity"/>
    <property type="evidence" value="ECO:0007669"/>
    <property type="project" value="UniProtKB-UniRule"/>
</dbReference>
<dbReference type="GO" id="GO:0015937">
    <property type="term" value="P:coenzyme A biosynthetic process"/>
    <property type="evidence" value="ECO:0007669"/>
    <property type="project" value="UniProtKB-UniRule"/>
</dbReference>
<keyword evidence="5 7" id="KW-0808">Transferase</keyword>
<dbReference type="GO" id="GO:0005737">
    <property type="term" value="C:cytoplasm"/>
    <property type="evidence" value="ECO:0007669"/>
    <property type="project" value="UniProtKB-SubCell"/>
</dbReference>
<gene>
    <name evidence="5" type="primary">coaE</name>
    <name evidence="7" type="ORF">GB996_02535</name>
</gene>
<reference evidence="7 8" key="1">
    <citation type="journal article" date="2019" name="PLoS ONE">
        <title>Pup mortality in New Zealand sea lions (Phocarctos hookeri) at Enderby Island, Auckland Islands, 2013-18.</title>
        <authorList>
            <person name="Michael S.A."/>
            <person name="Hayman D.T.S."/>
            <person name="Gray R."/>
            <person name="Zhang J."/>
            <person name="Rogers L."/>
            <person name="Roe W.D."/>
        </authorList>
    </citation>
    <scope>NUCLEOTIDE SEQUENCE [LARGE SCALE GENOMIC DNA]</scope>
    <source>
        <strain evidence="7 8">SM868</strain>
    </source>
</reference>
<dbReference type="CDD" id="cd02022">
    <property type="entry name" value="DPCK"/>
    <property type="match status" value="1"/>
</dbReference>
<feature type="binding site" evidence="5">
    <location>
        <begin position="45"/>
        <end position="50"/>
    </location>
    <ligand>
        <name>ATP</name>
        <dbReference type="ChEBI" id="CHEBI:30616"/>
    </ligand>
</feature>
<dbReference type="Proteomes" id="UP000442109">
    <property type="component" value="Unassembled WGS sequence"/>
</dbReference>
<dbReference type="AlphaFoldDB" id="A0A844LYN0"/>
<dbReference type="Pfam" id="PF01121">
    <property type="entry name" value="CoaE"/>
    <property type="match status" value="1"/>
</dbReference>
<name>A0A844LYN0_9GAMM</name>
<protein>
    <recommendedName>
        <fullName evidence="5 6">Dephospho-CoA kinase</fullName>
        <ecNumber evidence="5 6">2.7.1.24</ecNumber>
    </recommendedName>
    <alternativeName>
        <fullName evidence="5">Dephosphocoenzyme A kinase</fullName>
    </alternativeName>
</protein>
<dbReference type="GO" id="GO:0005524">
    <property type="term" value="F:ATP binding"/>
    <property type="evidence" value="ECO:0007669"/>
    <property type="project" value="UniProtKB-UniRule"/>
</dbReference>
<dbReference type="SUPFAM" id="SSF52540">
    <property type="entry name" value="P-loop containing nucleoside triphosphate hydrolases"/>
    <property type="match status" value="1"/>
</dbReference>
<dbReference type="PROSITE" id="PS51219">
    <property type="entry name" value="DPCK"/>
    <property type="match status" value="1"/>
</dbReference>
<dbReference type="OrthoDB" id="9812943at2"/>
<dbReference type="NCBIfam" id="TIGR00152">
    <property type="entry name" value="dephospho-CoA kinase"/>
    <property type="match status" value="1"/>
</dbReference>
<proteinExistence type="inferred from homology"/>
<evidence type="ECO:0000313" key="8">
    <source>
        <dbReference type="Proteomes" id="UP000442109"/>
    </source>
</evidence>
<dbReference type="HAMAP" id="MF_00376">
    <property type="entry name" value="Dephospho_CoA_kinase"/>
    <property type="match status" value="1"/>
</dbReference>
<comment type="catalytic activity">
    <reaction evidence="5">
        <text>3'-dephospho-CoA + ATP = ADP + CoA + H(+)</text>
        <dbReference type="Rhea" id="RHEA:18245"/>
        <dbReference type="ChEBI" id="CHEBI:15378"/>
        <dbReference type="ChEBI" id="CHEBI:30616"/>
        <dbReference type="ChEBI" id="CHEBI:57287"/>
        <dbReference type="ChEBI" id="CHEBI:57328"/>
        <dbReference type="ChEBI" id="CHEBI:456216"/>
        <dbReference type="EC" id="2.7.1.24"/>
    </reaction>
</comment>
<dbReference type="InterPro" id="IPR001977">
    <property type="entry name" value="Depp_CoAkinase"/>
</dbReference>
<dbReference type="Gene3D" id="3.40.50.300">
    <property type="entry name" value="P-loop containing nucleotide triphosphate hydrolases"/>
    <property type="match status" value="1"/>
</dbReference>
<comment type="pathway">
    <text evidence="5">Cofactor biosynthesis; coenzyme A biosynthesis; CoA from (R)-pantothenate: step 5/5.</text>
</comment>
<evidence type="ECO:0000256" key="2">
    <source>
        <dbReference type="ARBA" id="ARBA00022741"/>
    </source>
</evidence>